<feature type="region of interest" description="Disordered" evidence="3">
    <location>
        <begin position="467"/>
        <end position="491"/>
    </location>
</feature>
<dbReference type="InterPro" id="IPR052267">
    <property type="entry name" value="N-DRC_Component"/>
</dbReference>
<proteinExistence type="predicted"/>
<dbReference type="AlphaFoldDB" id="A0A9Q1AZL8"/>
<dbReference type="InterPro" id="IPR003959">
    <property type="entry name" value="ATPase_AAA_core"/>
</dbReference>
<dbReference type="OrthoDB" id="3046016at2759"/>
<evidence type="ECO:0000259" key="4">
    <source>
        <dbReference type="Pfam" id="PF00004"/>
    </source>
</evidence>
<name>A0A9Q1AZL8_9SAUR</name>
<evidence type="ECO:0000256" key="2">
    <source>
        <dbReference type="ARBA" id="ARBA00022840"/>
    </source>
</evidence>
<dbReference type="Gene3D" id="1.10.8.60">
    <property type="match status" value="1"/>
</dbReference>
<dbReference type="InterPro" id="IPR027417">
    <property type="entry name" value="P-loop_NTPase"/>
</dbReference>
<dbReference type="PANTHER" id="PTHR14690">
    <property type="entry name" value="IQ MOTIF CONTAINING WITH AAA DOMAIN 1"/>
    <property type="match status" value="1"/>
</dbReference>
<feature type="domain" description="ATPase AAA-type core" evidence="4">
    <location>
        <begin position="572"/>
        <end position="687"/>
    </location>
</feature>
<keyword evidence="6" id="KW-1185">Reference proteome</keyword>
<comment type="caution">
    <text evidence="5">The sequence shown here is derived from an EMBL/GenBank/DDBJ whole genome shotgun (WGS) entry which is preliminary data.</text>
</comment>
<gene>
    <name evidence="5" type="ORF">JRQ81_019032</name>
</gene>
<dbReference type="PANTHER" id="PTHR14690:SF6">
    <property type="entry name" value="IQ AND AAA DOMAIN-CONTAINING PROTEIN 1-LIKE"/>
    <property type="match status" value="1"/>
</dbReference>
<accession>A0A9Q1AZL8</accession>
<evidence type="ECO:0000313" key="5">
    <source>
        <dbReference type="EMBL" id="KAJ7322745.1"/>
    </source>
</evidence>
<keyword evidence="1" id="KW-0547">Nucleotide-binding</keyword>
<dbReference type="EMBL" id="JAPFRF010000009">
    <property type="protein sequence ID" value="KAJ7322745.1"/>
    <property type="molecule type" value="Genomic_DNA"/>
</dbReference>
<protein>
    <recommendedName>
        <fullName evidence="4">ATPase AAA-type core domain-containing protein</fullName>
    </recommendedName>
</protein>
<evidence type="ECO:0000256" key="3">
    <source>
        <dbReference type="SAM" id="MobiDB-lite"/>
    </source>
</evidence>
<feature type="region of interest" description="Disordered" evidence="3">
    <location>
        <begin position="351"/>
        <end position="388"/>
    </location>
</feature>
<dbReference type="FunFam" id="1.10.8.60:FF:000064">
    <property type="entry name" value="IQ motif containing with AAA domain 1"/>
    <property type="match status" value="1"/>
</dbReference>
<sequence length="827" mass="95251">MASSTYGKLWQESRLILQELLAQELPSEPVKPERNRPVFYHRVVTLFVRYVQTARRLEACYDQMVHPQKRPVLRRLLDAVLGRILELKQELVELDVSEYHYMDPVLEELKLTPCDLEVPIPKYFLSERARVLQERQEVLAGLLTRVGPSKSAAPPRALMPREEAVRLIQMAERMRQGRLRARFMWEIRRDEERERRVRESGMSEPNRELAAVCIQKIWKGCVLRRFAKIARQMEMTFIGMAMEPQLLGPSPATIRAQLGEELRRMRQADYEAEYRDALDHVRDTLYEVEGPGAREQLKEQLRQWFIECHHLTGRFPDYPEEEMGGCTVLFAQKTPEEVRAELDLAEIKAEAKKKEKKEKEKRKEEEKGQKEAEKGKKAKDKKAEEDEGLTLSPSKFLATIQQGFLQYTGCWSDQDEALNFEQRYQVELIKAEKRKEVEVEIRLQVDELMREELQKLRLAVGLEETRATKPHKARKSAKKKGKKGRKEKDLTPERTIDSLYEELVLQGIIKKPQKVQLAEYSGDFCYLGTTLRQQEIEPRPSTLDVRQNMALYAVLRLGCQTVHESAPLVKSLLLAGPAGTGKKMLVQAVCTETGANLFDLSPENLVGKYPGKSGLQMLVHLVLKVARLLKPSIIWVGNAEKTFYKKVPKEEKELDPRRLKRELPKAIHLLKPGDRVLLVGTSSKPYLADMKGLCKTYEHILLVPCPDYASRYVAWQRLIQKHGGVVTSSLDLSALTKVSDGYSQGSLAQAVQAVLSERRLLQLPKRPLSAGEFLQMLARTDPIYPEEEELFQEWYSKTPLGKRKLKEKEEKLKAAEAKEKKKTKKKK</sequence>
<organism evidence="5 6">
    <name type="scientific">Phrynocephalus forsythii</name>
    <dbReference type="NCBI Taxonomy" id="171643"/>
    <lineage>
        <taxon>Eukaryota</taxon>
        <taxon>Metazoa</taxon>
        <taxon>Chordata</taxon>
        <taxon>Craniata</taxon>
        <taxon>Vertebrata</taxon>
        <taxon>Euteleostomi</taxon>
        <taxon>Lepidosauria</taxon>
        <taxon>Squamata</taxon>
        <taxon>Bifurcata</taxon>
        <taxon>Unidentata</taxon>
        <taxon>Episquamata</taxon>
        <taxon>Toxicofera</taxon>
        <taxon>Iguania</taxon>
        <taxon>Acrodonta</taxon>
        <taxon>Agamidae</taxon>
        <taxon>Agaminae</taxon>
        <taxon>Phrynocephalus</taxon>
    </lineage>
</organism>
<feature type="compositionally biased region" description="Basic and acidic residues" evidence="3">
    <location>
        <begin position="351"/>
        <end position="375"/>
    </location>
</feature>
<dbReference type="GO" id="GO:0016887">
    <property type="term" value="F:ATP hydrolysis activity"/>
    <property type="evidence" value="ECO:0007669"/>
    <property type="project" value="InterPro"/>
</dbReference>
<dbReference type="Gene3D" id="3.40.50.300">
    <property type="entry name" value="P-loop containing nucleotide triphosphate hydrolases"/>
    <property type="match status" value="1"/>
</dbReference>
<evidence type="ECO:0000313" key="6">
    <source>
        <dbReference type="Proteomes" id="UP001142489"/>
    </source>
</evidence>
<dbReference type="GO" id="GO:0005524">
    <property type="term" value="F:ATP binding"/>
    <property type="evidence" value="ECO:0007669"/>
    <property type="project" value="UniProtKB-KW"/>
</dbReference>
<dbReference type="SUPFAM" id="SSF52540">
    <property type="entry name" value="P-loop containing nucleoside triphosphate hydrolases"/>
    <property type="match status" value="1"/>
</dbReference>
<feature type="compositionally biased region" description="Basic residues" evidence="3">
    <location>
        <begin position="468"/>
        <end position="485"/>
    </location>
</feature>
<dbReference type="Proteomes" id="UP001142489">
    <property type="component" value="Unassembled WGS sequence"/>
</dbReference>
<reference evidence="5" key="1">
    <citation type="journal article" date="2023" name="DNA Res.">
        <title>Chromosome-level genome assembly of Phrynocephalus forsythii using third-generation DNA sequencing and Hi-C analysis.</title>
        <authorList>
            <person name="Qi Y."/>
            <person name="Zhao W."/>
            <person name="Zhao Y."/>
            <person name="Niu C."/>
            <person name="Cao S."/>
            <person name="Zhang Y."/>
        </authorList>
    </citation>
    <scope>NUCLEOTIDE SEQUENCE</scope>
    <source>
        <tissue evidence="5">Muscle</tissue>
    </source>
</reference>
<keyword evidence="2" id="KW-0067">ATP-binding</keyword>
<dbReference type="Pfam" id="PF00004">
    <property type="entry name" value="AAA"/>
    <property type="match status" value="1"/>
</dbReference>
<evidence type="ECO:0000256" key="1">
    <source>
        <dbReference type="ARBA" id="ARBA00022741"/>
    </source>
</evidence>